<gene>
    <name evidence="11" type="ORF">ES815_06045</name>
</gene>
<accession>A0AAP9AHY0</accession>
<keyword evidence="4 9" id="KW-0997">Cell inner membrane</keyword>
<evidence type="ECO:0000313" key="12">
    <source>
        <dbReference type="Proteomes" id="UP000317812"/>
    </source>
</evidence>
<comment type="function">
    <text evidence="9">Part of the tripartite ATP-independent periplasmic (TRAP) transport system.</text>
</comment>
<keyword evidence="6 9" id="KW-1133">Transmembrane helix</keyword>
<comment type="similarity">
    <text evidence="8 9">Belongs to the TRAP transporter small permease family.</text>
</comment>
<keyword evidence="2 9" id="KW-0813">Transport</keyword>
<name>A0AAP9AHY0_9ENTR</name>
<evidence type="ECO:0000256" key="2">
    <source>
        <dbReference type="ARBA" id="ARBA00022448"/>
    </source>
</evidence>
<dbReference type="GO" id="GO:0005886">
    <property type="term" value="C:plasma membrane"/>
    <property type="evidence" value="ECO:0007669"/>
    <property type="project" value="UniProtKB-SubCell"/>
</dbReference>
<evidence type="ECO:0000256" key="3">
    <source>
        <dbReference type="ARBA" id="ARBA00022475"/>
    </source>
</evidence>
<evidence type="ECO:0000256" key="4">
    <source>
        <dbReference type="ARBA" id="ARBA00022519"/>
    </source>
</evidence>
<organism evidence="11 12">
    <name type="scientific">Leclercia adecarboxylata</name>
    <dbReference type="NCBI Taxonomy" id="83655"/>
    <lineage>
        <taxon>Bacteria</taxon>
        <taxon>Pseudomonadati</taxon>
        <taxon>Pseudomonadota</taxon>
        <taxon>Gammaproteobacteria</taxon>
        <taxon>Enterobacterales</taxon>
        <taxon>Enterobacteriaceae</taxon>
        <taxon>Leclercia</taxon>
    </lineage>
</organism>
<dbReference type="PANTHER" id="PTHR35011">
    <property type="entry name" value="2,3-DIKETO-L-GULONATE TRAP TRANSPORTER SMALL PERMEASE PROTEIN YIAM"/>
    <property type="match status" value="1"/>
</dbReference>
<evidence type="ECO:0000256" key="8">
    <source>
        <dbReference type="ARBA" id="ARBA00038436"/>
    </source>
</evidence>
<reference evidence="11 12" key="1">
    <citation type="submission" date="2019-01" db="EMBL/GenBank/DDBJ databases">
        <title>Florfenicol resistance in Enterobacteriaceae and whole-genome sequence analysis of florfenicol-resistant Leclercia adecarboxylata strain R25.</title>
        <authorList>
            <person name="Bao Q."/>
            <person name="Ying Y."/>
        </authorList>
    </citation>
    <scope>NUCLEOTIDE SEQUENCE [LARGE SCALE GENOMIC DNA]</scope>
    <source>
        <strain evidence="11 12">R25</strain>
    </source>
</reference>
<dbReference type="GO" id="GO:0015740">
    <property type="term" value="P:C4-dicarboxylate transport"/>
    <property type="evidence" value="ECO:0007669"/>
    <property type="project" value="TreeGrafter"/>
</dbReference>
<feature type="transmembrane region" description="Helical" evidence="9">
    <location>
        <begin position="12"/>
        <end position="34"/>
    </location>
</feature>
<dbReference type="InterPro" id="IPR007387">
    <property type="entry name" value="TRAP_DctQ"/>
</dbReference>
<feature type="transmembrane region" description="Helical" evidence="9">
    <location>
        <begin position="132"/>
        <end position="153"/>
    </location>
</feature>
<dbReference type="RefSeq" id="WP_142487052.1">
    <property type="nucleotide sequence ID" value="NZ_CP035382.1"/>
</dbReference>
<dbReference type="InterPro" id="IPR055348">
    <property type="entry name" value="DctQ"/>
</dbReference>
<dbReference type="AlphaFoldDB" id="A0AAP9AHY0"/>
<evidence type="ECO:0000256" key="9">
    <source>
        <dbReference type="RuleBase" id="RU369079"/>
    </source>
</evidence>
<evidence type="ECO:0000256" key="6">
    <source>
        <dbReference type="ARBA" id="ARBA00022989"/>
    </source>
</evidence>
<protein>
    <recommendedName>
        <fullName evidence="9">TRAP transporter small permease protein</fullName>
    </recommendedName>
</protein>
<dbReference type="GO" id="GO:0022857">
    <property type="term" value="F:transmembrane transporter activity"/>
    <property type="evidence" value="ECO:0007669"/>
    <property type="project" value="UniProtKB-UniRule"/>
</dbReference>
<keyword evidence="3" id="KW-1003">Cell membrane</keyword>
<feature type="transmembrane region" description="Helical" evidence="9">
    <location>
        <begin position="88"/>
        <end position="112"/>
    </location>
</feature>
<dbReference type="PANTHER" id="PTHR35011:SF2">
    <property type="entry name" value="2,3-DIKETO-L-GULONATE TRAP TRANSPORTER SMALL PERMEASE PROTEIN YIAM"/>
    <property type="match status" value="1"/>
</dbReference>
<evidence type="ECO:0000313" key="11">
    <source>
        <dbReference type="EMBL" id="QDK17887.1"/>
    </source>
</evidence>
<evidence type="ECO:0000256" key="5">
    <source>
        <dbReference type="ARBA" id="ARBA00022692"/>
    </source>
</evidence>
<sequence length="167" mass="18462">MILNRLKAAVDRVIAAFCVIVMVALVVCVVWQVISRYVLNQPSTLTDELARFLMIWVGLLGAAYTVGAQRHLSIDLLALSLSRPKQALLNLFVNVMIFVFAGLVIVTGGIRLISKTFETAQVSAAMQIPMGYVYLILPLSGMVMMFYALNFVCQSFLHFKSTSPETI</sequence>
<keyword evidence="5 9" id="KW-0812">Transmembrane</keyword>
<evidence type="ECO:0000256" key="7">
    <source>
        <dbReference type="ARBA" id="ARBA00023136"/>
    </source>
</evidence>
<evidence type="ECO:0000259" key="10">
    <source>
        <dbReference type="Pfam" id="PF04290"/>
    </source>
</evidence>
<comment type="subunit">
    <text evidence="9">The complex comprises the extracytoplasmic solute receptor protein and the two transmembrane proteins.</text>
</comment>
<feature type="domain" description="Tripartite ATP-independent periplasmic transporters DctQ component" evidence="10">
    <location>
        <begin position="25"/>
        <end position="156"/>
    </location>
</feature>
<keyword evidence="7 9" id="KW-0472">Membrane</keyword>
<dbReference type="Pfam" id="PF04290">
    <property type="entry name" value="DctQ"/>
    <property type="match status" value="1"/>
</dbReference>
<comment type="subcellular location">
    <subcellularLocation>
        <location evidence="1 9">Cell inner membrane</location>
        <topology evidence="1 9">Multi-pass membrane protein</topology>
    </subcellularLocation>
</comment>
<dbReference type="EMBL" id="CP035382">
    <property type="protein sequence ID" value="QDK17887.1"/>
    <property type="molecule type" value="Genomic_DNA"/>
</dbReference>
<proteinExistence type="inferred from homology"/>
<dbReference type="Proteomes" id="UP000317812">
    <property type="component" value="Chromosome"/>
</dbReference>
<evidence type="ECO:0000256" key="1">
    <source>
        <dbReference type="ARBA" id="ARBA00004429"/>
    </source>
</evidence>
<feature type="transmembrane region" description="Helical" evidence="9">
    <location>
        <begin position="49"/>
        <end position="67"/>
    </location>
</feature>